<evidence type="ECO:0000259" key="6">
    <source>
        <dbReference type="Pfam" id="PF24883"/>
    </source>
</evidence>
<keyword evidence="8" id="KW-1185">Reference proteome</keyword>
<evidence type="ECO:0000256" key="3">
    <source>
        <dbReference type="PROSITE-ProRule" id="PRU00023"/>
    </source>
</evidence>
<evidence type="ECO:0000313" key="7">
    <source>
        <dbReference type="EMBL" id="CAF9943521.1"/>
    </source>
</evidence>
<comment type="caution">
    <text evidence="7">The sequence shown here is derived from an EMBL/GenBank/DDBJ whole genome shotgun (WGS) entry which is preliminary data.</text>
</comment>
<dbReference type="Pfam" id="PF24883">
    <property type="entry name" value="NPHP3_N"/>
    <property type="match status" value="1"/>
</dbReference>
<dbReference type="Pfam" id="PF12796">
    <property type="entry name" value="Ank_2"/>
    <property type="match status" value="4"/>
</dbReference>
<dbReference type="Proteomes" id="UP000664203">
    <property type="component" value="Unassembled WGS sequence"/>
</dbReference>
<dbReference type="OrthoDB" id="7464126at2759"/>
<organism evidence="7 8">
    <name type="scientific">Alectoria fallacina</name>
    <dbReference type="NCBI Taxonomy" id="1903189"/>
    <lineage>
        <taxon>Eukaryota</taxon>
        <taxon>Fungi</taxon>
        <taxon>Dikarya</taxon>
        <taxon>Ascomycota</taxon>
        <taxon>Pezizomycotina</taxon>
        <taxon>Lecanoromycetes</taxon>
        <taxon>OSLEUM clade</taxon>
        <taxon>Lecanoromycetidae</taxon>
        <taxon>Lecanorales</taxon>
        <taxon>Lecanorineae</taxon>
        <taxon>Parmeliaceae</taxon>
        <taxon>Alectoria</taxon>
    </lineage>
</organism>
<feature type="repeat" description="ANK" evidence="3">
    <location>
        <begin position="1261"/>
        <end position="1293"/>
    </location>
</feature>
<feature type="repeat" description="ANK" evidence="3">
    <location>
        <begin position="1027"/>
        <end position="1059"/>
    </location>
</feature>
<feature type="repeat" description="ANK" evidence="3">
    <location>
        <begin position="1060"/>
        <end position="1092"/>
    </location>
</feature>
<evidence type="ECO:0008006" key="9">
    <source>
        <dbReference type="Google" id="ProtNLM"/>
    </source>
</evidence>
<feature type="domain" description="GPI inositol-deacylase winged helix" evidence="4">
    <location>
        <begin position="606"/>
        <end position="698"/>
    </location>
</feature>
<dbReference type="PROSITE" id="PS50088">
    <property type="entry name" value="ANK_REPEAT"/>
    <property type="match status" value="15"/>
</dbReference>
<gene>
    <name evidence="7" type="ORF">ALECFALPRED_000540</name>
</gene>
<keyword evidence="2 3" id="KW-0040">ANK repeat</keyword>
<feature type="repeat" description="ANK" evidence="3">
    <location>
        <begin position="1177"/>
        <end position="1209"/>
    </location>
</feature>
<dbReference type="PANTHER" id="PTHR24198:SF165">
    <property type="entry name" value="ANKYRIN REPEAT-CONTAINING PROTEIN-RELATED"/>
    <property type="match status" value="1"/>
</dbReference>
<feature type="repeat" description="ANK" evidence="3">
    <location>
        <begin position="1350"/>
        <end position="1375"/>
    </location>
</feature>
<feature type="repeat" description="ANK" evidence="3">
    <location>
        <begin position="1205"/>
        <end position="1237"/>
    </location>
</feature>
<sequence>MSSVAPLVLPVISASSGNDAGNRNLDLWMQALNTLSVEDRKQFDHPSSSILDVLKSLLFADLRFLNKVQEATESKQKECVSRGWRLYRNKDGEEVKLRHVLEKISVWVKEIIKIIDVGVSLDQSGYAALPWAVVKYLTTIGFSDIDEFSNVAEGIESVSGLITRYTIVEKLYLSQQCEAKLGLEEAITKLYAATLVYLAKVKVYCTGNTFRRFGRSLIEAMRKQYEELRAKISETEVERWTKLVDVECEHVLFQTMSDLAYHRKVQRATREDATSHDQMLRDTLIGLRAERMEVFRWMSAIEYRNHHDNLSQGLLTQSGQWLLESQHFVEWGQSSVSSILWLHGIPGSGKTRLVSTVINTMLDANSNSSTSLIAFFYCARNTAEPERAKPVEIMGALLRQLASSKPDLPVKEPVAKEYEMRRKKAEDDCSSLKKLTVQDCTRLIIELIKDHPALIILDALDECEENTRHELLEAFDEIISHSAEVVKVFVSSRDDIDIKLYLENSRNISINVENNGSDIARFVQLEVDRLISKRLLLDGKVSLKFKRKMVETLINGAQGMFRWVQMSLEALKRIKFLPDFKKALGQLPSELSGLYDIIHAQIDQTETHGRDVAVQTLKWLLCAQRLLSAEELIAAVYQVDEDIATDSDGDSELESEQLQSPINDILRLCRNFVVFDSEQQSFRFAHQSVREYLLKQARYTAAEQHTLATGRCLDVYLTEWLEGSVARKMEEQNEIFKHYAEVYWPVHYKHIEDCASRELEKKVSRFTWQIQGTSLPYVQWILDIRRDYAYRNGRHVNITLGLSEDDRLGFRIVFAASRPDTILATASAFGITSFLKGHEVASTDWNQCQESRDEIYSLLSIAAIEGHDQVTQLLLEYGADVNAQGGKYGNALQAASGEGDNNHIVVQMLLDHGVDVNVQSGYYGNALQAACAESVEDNNHIVVQMLLDHGADVNAQGGFYGNALQAASVENNNHIVVQMLLDHGADVNVQGGYHGNALQAASVGDNNHIVVQMLLDHGANVNIQGGDFENALQAASSKGHDRVVRMLLDHGADVNVQGGAYENALQAASSKGHNRVVRMLLDHGADVNVQGGIYENALRAASLGGYDQVVRMLLDHEADVNAGNALEGASYNGHDQVVRILLDHEADVNAGNALEGASYNGYDQVVRMLLDHGADVNVGNALQTASYNGHDRVVRMLLDHGADVNAGNPLQAASSNGHDQVVQMLLDHGVDVNAGNALEAASSKGHDRVVRVLLDHGVDVNAGNALQAASSKGHDRVVRVLLDHGVDVNAGNALQAASSKGHDRVVRVLLDHGADVNAHDILCGTALQAASSEDHDRVVRMLLDHGADVNAGSALQAASSNGHDRVVQLLLKYGAKESDSPPA</sequence>
<dbReference type="InterPro" id="IPR027417">
    <property type="entry name" value="P-loop_NTPase"/>
</dbReference>
<feature type="repeat" description="ANK" evidence="3">
    <location>
        <begin position="993"/>
        <end position="1026"/>
    </location>
</feature>
<dbReference type="InterPro" id="IPR036770">
    <property type="entry name" value="Ankyrin_rpt-contain_sf"/>
</dbReference>
<dbReference type="SMART" id="SM00248">
    <property type="entry name" value="ANK"/>
    <property type="match status" value="17"/>
</dbReference>
<dbReference type="GO" id="GO:0005737">
    <property type="term" value="C:cytoplasm"/>
    <property type="evidence" value="ECO:0007669"/>
    <property type="project" value="TreeGrafter"/>
</dbReference>
<dbReference type="Gene3D" id="3.40.50.300">
    <property type="entry name" value="P-loop containing nucleotide triphosphate hydrolases"/>
    <property type="match status" value="1"/>
</dbReference>
<dbReference type="SUPFAM" id="SSF52540">
    <property type="entry name" value="P-loop containing nucleoside triphosphate hydrolases"/>
    <property type="match status" value="1"/>
</dbReference>
<evidence type="ECO:0000256" key="2">
    <source>
        <dbReference type="ARBA" id="ARBA00023043"/>
    </source>
</evidence>
<dbReference type="Pfam" id="PF22939">
    <property type="entry name" value="WHD_GPIID"/>
    <property type="match status" value="1"/>
</dbReference>
<dbReference type="EMBL" id="CAJPDR010001085">
    <property type="protein sequence ID" value="CAF9943521.1"/>
    <property type="molecule type" value="Genomic_DNA"/>
</dbReference>
<feature type="domain" description="DUF7708" evidence="5">
    <location>
        <begin position="100"/>
        <end position="235"/>
    </location>
</feature>
<dbReference type="InterPro" id="IPR002110">
    <property type="entry name" value="Ankyrin_rpt"/>
</dbReference>
<proteinExistence type="predicted"/>
<accession>A0A8H3J9S8</accession>
<dbReference type="InterPro" id="IPR054471">
    <property type="entry name" value="GPIID_WHD"/>
</dbReference>
<feature type="repeat" description="ANK" evidence="3">
    <location>
        <begin position="1149"/>
        <end position="1181"/>
    </location>
</feature>
<dbReference type="InterPro" id="IPR056884">
    <property type="entry name" value="NPHP3-like_N"/>
</dbReference>
<dbReference type="PROSITE" id="PS50297">
    <property type="entry name" value="ANK_REP_REGION"/>
    <property type="match status" value="11"/>
</dbReference>
<feature type="domain" description="Nephrocystin 3-like N-terminal" evidence="6">
    <location>
        <begin position="318"/>
        <end position="493"/>
    </location>
</feature>
<evidence type="ECO:0000259" key="4">
    <source>
        <dbReference type="Pfam" id="PF22939"/>
    </source>
</evidence>
<dbReference type="PANTHER" id="PTHR24198">
    <property type="entry name" value="ANKYRIN REPEAT AND PROTEIN KINASE DOMAIN-CONTAINING PROTEIN"/>
    <property type="match status" value="1"/>
</dbReference>
<evidence type="ECO:0000259" key="5">
    <source>
        <dbReference type="Pfam" id="PF24809"/>
    </source>
</evidence>
<feature type="repeat" description="ANK" evidence="3">
    <location>
        <begin position="887"/>
        <end position="921"/>
    </location>
</feature>
<feature type="repeat" description="ANK" evidence="3">
    <location>
        <begin position="1121"/>
        <end position="1153"/>
    </location>
</feature>
<dbReference type="Pfam" id="PF24809">
    <property type="entry name" value="DUF7708"/>
    <property type="match status" value="1"/>
</dbReference>
<feature type="repeat" description="ANK" evidence="3">
    <location>
        <begin position="854"/>
        <end position="886"/>
    </location>
</feature>
<dbReference type="InterPro" id="IPR056125">
    <property type="entry name" value="DUF7708"/>
</dbReference>
<protein>
    <recommendedName>
        <fullName evidence="9">NACHT domain-containing protein</fullName>
    </recommendedName>
</protein>
<feature type="repeat" description="ANK" evidence="3">
    <location>
        <begin position="1233"/>
        <end position="1265"/>
    </location>
</feature>
<dbReference type="SUPFAM" id="SSF48403">
    <property type="entry name" value="Ankyrin repeat"/>
    <property type="match status" value="2"/>
</dbReference>
<evidence type="ECO:0000313" key="8">
    <source>
        <dbReference type="Proteomes" id="UP000664203"/>
    </source>
</evidence>
<keyword evidence="1" id="KW-0677">Repeat</keyword>
<dbReference type="Pfam" id="PF00023">
    <property type="entry name" value="Ank"/>
    <property type="match status" value="3"/>
</dbReference>
<name>A0A8H3J9S8_9LECA</name>
<reference evidence="7" key="1">
    <citation type="submission" date="2021-03" db="EMBL/GenBank/DDBJ databases">
        <authorList>
            <person name="Tagirdzhanova G."/>
        </authorList>
    </citation>
    <scope>NUCLEOTIDE SEQUENCE</scope>
</reference>
<feature type="repeat" description="ANK" evidence="3">
    <location>
        <begin position="962"/>
        <end position="992"/>
    </location>
</feature>
<evidence type="ECO:0000256" key="1">
    <source>
        <dbReference type="ARBA" id="ARBA00022737"/>
    </source>
</evidence>
<dbReference type="Gene3D" id="1.25.40.20">
    <property type="entry name" value="Ankyrin repeat-containing domain"/>
    <property type="match status" value="3"/>
</dbReference>
<feature type="repeat" description="ANK" evidence="3">
    <location>
        <begin position="1289"/>
        <end position="1321"/>
    </location>
</feature>
<feature type="repeat" description="ANK" evidence="3">
    <location>
        <begin position="1325"/>
        <end position="1354"/>
    </location>
</feature>